<dbReference type="GO" id="GO:0000492">
    <property type="term" value="P:box C/D snoRNP assembly"/>
    <property type="evidence" value="ECO:0007669"/>
    <property type="project" value="TreeGrafter"/>
</dbReference>
<dbReference type="PANTHER" id="PTHR13309:SF0">
    <property type="entry name" value="FMR1-INTERACTING PROTEIN NUFIP1"/>
    <property type="match status" value="1"/>
</dbReference>
<dbReference type="EMBL" id="CAVLGL010000148">
    <property type="protein sequence ID" value="CAK1603115.1"/>
    <property type="molecule type" value="Genomic_DNA"/>
</dbReference>
<reference evidence="3 4" key="1">
    <citation type="submission" date="2023-11" db="EMBL/GenBank/DDBJ databases">
        <authorList>
            <person name="Hedman E."/>
            <person name="Englund M."/>
            <person name="Stromberg M."/>
            <person name="Nyberg Akerstrom W."/>
            <person name="Nylinder S."/>
            <person name="Jareborg N."/>
            <person name="Kallberg Y."/>
            <person name="Kronander E."/>
        </authorList>
    </citation>
    <scope>NUCLEOTIDE SEQUENCE [LARGE SCALE GENOMIC DNA]</scope>
</reference>
<organism evidence="3 4">
    <name type="scientific">Parnassius mnemosyne</name>
    <name type="common">clouded apollo</name>
    <dbReference type="NCBI Taxonomy" id="213953"/>
    <lineage>
        <taxon>Eukaryota</taxon>
        <taxon>Metazoa</taxon>
        <taxon>Ecdysozoa</taxon>
        <taxon>Arthropoda</taxon>
        <taxon>Hexapoda</taxon>
        <taxon>Insecta</taxon>
        <taxon>Pterygota</taxon>
        <taxon>Neoptera</taxon>
        <taxon>Endopterygota</taxon>
        <taxon>Lepidoptera</taxon>
        <taxon>Glossata</taxon>
        <taxon>Ditrysia</taxon>
        <taxon>Papilionoidea</taxon>
        <taxon>Papilionidae</taxon>
        <taxon>Parnassiinae</taxon>
        <taxon>Parnassini</taxon>
        <taxon>Parnassius</taxon>
        <taxon>Driopa</taxon>
    </lineage>
</organism>
<evidence type="ECO:0000313" key="3">
    <source>
        <dbReference type="EMBL" id="CAK1603115.1"/>
    </source>
</evidence>
<evidence type="ECO:0000313" key="4">
    <source>
        <dbReference type="Proteomes" id="UP001314205"/>
    </source>
</evidence>
<keyword evidence="1" id="KW-0812">Transmembrane</keyword>
<dbReference type="InterPro" id="IPR013087">
    <property type="entry name" value="Znf_C2H2_type"/>
</dbReference>
<gene>
    <name evidence="3" type="ORF">PARMNEM_LOCUS21528</name>
</gene>
<keyword evidence="1" id="KW-0472">Membrane</keyword>
<dbReference type="GO" id="GO:0003723">
    <property type="term" value="F:RNA binding"/>
    <property type="evidence" value="ECO:0007669"/>
    <property type="project" value="InterPro"/>
</dbReference>
<accession>A0AAV1M7G8</accession>
<dbReference type="PROSITE" id="PS00028">
    <property type="entry name" value="ZINC_FINGER_C2H2_1"/>
    <property type="match status" value="1"/>
</dbReference>
<keyword evidence="1" id="KW-1133">Transmembrane helix</keyword>
<dbReference type="AlphaFoldDB" id="A0AAV1M7G8"/>
<keyword evidence="4" id="KW-1185">Reference proteome</keyword>
<dbReference type="GO" id="GO:0005634">
    <property type="term" value="C:nucleus"/>
    <property type="evidence" value="ECO:0007669"/>
    <property type="project" value="TreeGrafter"/>
</dbReference>
<name>A0AAV1M7G8_9NEOP</name>
<dbReference type="InterPro" id="IPR039136">
    <property type="entry name" value="NUFIP1-like"/>
</dbReference>
<feature type="transmembrane region" description="Helical" evidence="1">
    <location>
        <begin position="161"/>
        <end position="183"/>
    </location>
</feature>
<protein>
    <recommendedName>
        <fullName evidence="2">C2H2-type domain-containing protein</fullName>
    </recommendedName>
</protein>
<dbReference type="PANTHER" id="PTHR13309">
    <property type="entry name" value="NUCLEAR FRAGILE X MENTAL RETARDATION PROTEIN INTERACTING PROTEIN 1"/>
    <property type="match status" value="1"/>
</dbReference>
<evidence type="ECO:0000256" key="1">
    <source>
        <dbReference type="SAM" id="Phobius"/>
    </source>
</evidence>
<dbReference type="InterPro" id="IPR019496">
    <property type="entry name" value="NUFIP1_cons_dom"/>
</dbReference>
<sequence>MFRPDIIYQNQRSGHWPQHFNPRGQFLRRNAVVNRFRPPVSSSAQINYQFWCETCDKGFQTLLLLNNHKLQHEKCNIDGCQFVAHPKIITKHIQMQHSTGLYEKIAKLNNPEEIQKWREERKRKYPTKQNQEKKAAEVKEKVERGEKMGLMRLRESNKQKSGGLTIFLYIYVVKFYLAIGINIHC</sequence>
<dbReference type="Pfam" id="PF10453">
    <property type="entry name" value="NUFIP1"/>
    <property type="match status" value="1"/>
</dbReference>
<evidence type="ECO:0000259" key="2">
    <source>
        <dbReference type="PROSITE" id="PS00028"/>
    </source>
</evidence>
<comment type="caution">
    <text evidence="3">The sequence shown here is derived from an EMBL/GenBank/DDBJ whole genome shotgun (WGS) entry which is preliminary data.</text>
</comment>
<feature type="domain" description="C2H2-type" evidence="2">
    <location>
        <begin position="52"/>
        <end position="72"/>
    </location>
</feature>
<dbReference type="Proteomes" id="UP001314205">
    <property type="component" value="Unassembled WGS sequence"/>
</dbReference>
<proteinExistence type="predicted"/>